<protein>
    <submittedName>
        <fullName evidence="2">Uncharacterized protein</fullName>
    </submittedName>
</protein>
<dbReference type="InterPro" id="IPR058186">
    <property type="entry name" value="MIGRI"/>
</dbReference>
<dbReference type="RefSeq" id="WP_124735968.1">
    <property type="nucleotide sequence ID" value="NZ_WSSB01000013.1"/>
</dbReference>
<proteinExistence type="predicted"/>
<sequence length="60" mass="7250">MFGRLFKFFVLCFVLYAAYRWLFDRSQKKTLREWVLILAQALVISSAIFGVLYLFGWHRL</sequence>
<evidence type="ECO:0000256" key="1">
    <source>
        <dbReference type="SAM" id="Phobius"/>
    </source>
</evidence>
<evidence type="ECO:0000313" key="3">
    <source>
        <dbReference type="Proteomes" id="UP000467214"/>
    </source>
</evidence>
<feature type="transmembrane region" description="Helical" evidence="1">
    <location>
        <begin position="35"/>
        <end position="55"/>
    </location>
</feature>
<organism evidence="2 3">
    <name type="scientific">Craterilacuibacter sinensis</name>
    <dbReference type="NCBI Taxonomy" id="2686017"/>
    <lineage>
        <taxon>Bacteria</taxon>
        <taxon>Pseudomonadati</taxon>
        <taxon>Pseudomonadota</taxon>
        <taxon>Betaproteobacteria</taxon>
        <taxon>Neisseriales</taxon>
        <taxon>Neisseriaceae</taxon>
        <taxon>Craterilacuibacter</taxon>
    </lineage>
</organism>
<keyword evidence="1" id="KW-0812">Transmembrane</keyword>
<dbReference type="AlphaFoldDB" id="A0A845BNG4"/>
<accession>A0A845BNG4</accession>
<evidence type="ECO:0000313" key="2">
    <source>
        <dbReference type="EMBL" id="MXR37962.1"/>
    </source>
</evidence>
<reference evidence="2 3" key="1">
    <citation type="submission" date="2019-12" db="EMBL/GenBank/DDBJ databases">
        <title>Neisseriaceae gen. nov. sp. Genome sequencing and assembly.</title>
        <authorList>
            <person name="Liu Z."/>
            <person name="Li A."/>
        </authorList>
    </citation>
    <scope>NUCLEOTIDE SEQUENCE [LARGE SCALE GENOMIC DNA]</scope>
    <source>
        <strain evidence="2 3">B2N2-7</strain>
    </source>
</reference>
<comment type="caution">
    <text evidence="2">The sequence shown here is derived from an EMBL/GenBank/DDBJ whole genome shotgun (WGS) entry which is preliminary data.</text>
</comment>
<dbReference type="EMBL" id="WSSB01000013">
    <property type="protein sequence ID" value="MXR37962.1"/>
    <property type="molecule type" value="Genomic_DNA"/>
</dbReference>
<keyword evidence="1" id="KW-1133">Transmembrane helix</keyword>
<keyword evidence="1" id="KW-0472">Membrane</keyword>
<keyword evidence="3" id="KW-1185">Reference proteome</keyword>
<gene>
    <name evidence="2" type="ORF">GQF02_13360</name>
</gene>
<dbReference type="NCBIfam" id="NF047648">
    <property type="entry name" value="MIGRI_fam"/>
    <property type="match status" value="1"/>
</dbReference>
<dbReference type="Proteomes" id="UP000467214">
    <property type="component" value="Unassembled WGS sequence"/>
</dbReference>
<name>A0A845BNG4_9NEIS</name>
<feature type="transmembrane region" description="Helical" evidence="1">
    <location>
        <begin position="6"/>
        <end position="23"/>
    </location>
</feature>